<dbReference type="CDD" id="cd01289">
    <property type="entry name" value="FabA_like"/>
    <property type="match status" value="1"/>
</dbReference>
<dbReference type="SUPFAM" id="SSF54637">
    <property type="entry name" value="Thioesterase/thiol ester dehydrase-isomerase"/>
    <property type="match status" value="1"/>
</dbReference>
<keyword evidence="2" id="KW-1185">Reference proteome</keyword>
<dbReference type="EMBL" id="MWUE01000004">
    <property type="protein sequence ID" value="OQP35713.1"/>
    <property type="molecule type" value="Genomic_DNA"/>
</dbReference>
<dbReference type="OrthoDB" id="9800188at2"/>
<accession>A0A1V9DPC5</accession>
<gene>
    <name evidence="1" type="ORF">B2J69_01585</name>
</gene>
<name>A0A1V9DPC5_9GAMM</name>
<reference evidence="1 2" key="1">
    <citation type="submission" date="2017-02" db="EMBL/GenBank/DDBJ databases">
        <title>Whole genome shotgun sequence of Pantoea agglomerans strain AS1 isolated from a cycad, Zamia floridana in Central Florida, USA.</title>
        <authorList>
            <person name="Lata P."/>
            <person name="Govindarajan S."/>
            <person name="Qi F."/>
            <person name="Li J.-L."/>
            <person name="Maurya S.K."/>
            <person name="Sahoo M.K."/>
        </authorList>
    </citation>
    <scope>NUCLEOTIDE SEQUENCE [LARGE SCALE GENOMIC DNA]</scope>
    <source>
        <strain evidence="1 2">AS1</strain>
    </source>
</reference>
<evidence type="ECO:0000313" key="2">
    <source>
        <dbReference type="Proteomes" id="UP000192769"/>
    </source>
</evidence>
<organism evidence="1 2">
    <name type="scientific">Pantoea latae</name>
    <dbReference type="NCBI Taxonomy" id="1964541"/>
    <lineage>
        <taxon>Bacteria</taxon>
        <taxon>Pseudomonadati</taxon>
        <taxon>Pseudomonadota</taxon>
        <taxon>Gammaproteobacteria</taxon>
        <taxon>Enterobacterales</taxon>
        <taxon>Erwiniaceae</taxon>
        <taxon>Pantoea</taxon>
    </lineage>
</organism>
<dbReference type="PIRSF" id="PIRSF020565">
    <property type="entry name" value="3Ho_Ac_ACP_DH_prd"/>
    <property type="match status" value="1"/>
</dbReference>
<proteinExistence type="predicted"/>
<dbReference type="InterPro" id="IPR029069">
    <property type="entry name" value="HotDog_dom_sf"/>
</dbReference>
<dbReference type="AlphaFoldDB" id="A0A1V9DPC5"/>
<dbReference type="InterPro" id="IPR016776">
    <property type="entry name" value="ApeP-like_dehydratase"/>
</dbReference>
<comment type="caution">
    <text evidence="1">The sequence shown here is derived from an EMBL/GenBank/DDBJ whole genome shotgun (WGS) entry which is preliminary data.</text>
</comment>
<dbReference type="Pfam" id="PF22817">
    <property type="entry name" value="ApeP-like"/>
    <property type="match status" value="1"/>
</dbReference>
<evidence type="ECO:0000313" key="1">
    <source>
        <dbReference type="EMBL" id="OQP35713.1"/>
    </source>
</evidence>
<dbReference type="Gene3D" id="3.10.129.10">
    <property type="entry name" value="Hotdog Thioesterase"/>
    <property type="match status" value="1"/>
</dbReference>
<dbReference type="Proteomes" id="UP000192769">
    <property type="component" value="Unassembled WGS sequence"/>
</dbReference>
<protein>
    <submittedName>
        <fullName evidence="1">3-hydroxy-fatty acyl-ACP dehydratase</fullName>
    </submittedName>
</protein>
<sequence length="159" mass="17713">MMSKALNARDYLPHQTPMILVDRVIAVDDESVHCQVSTAPDGVLAPFLNAQGELPAWFGVEIMAQTVGVWSGWHARRAGAQKIQPGMLLGGRNWRATTAAFPAAITLDIRLRLLMRDDRMGSFEGDIRYNDRLLASGRLTTYQPNEHELQQLMSQGKQP</sequence>